<feature type="domain" description="DUF2382" evidence="1">
    <location>
        <begin position="270"/>
        <end position="379"/>
    </location>
</feature>
<evidence type="ECO:0000259" key="1">
    <source>
        <dbReference type="Pfam" id="PF09557"/>
    </source>
</evidence>
<name>A0A1D8UVT9_9PROT</name>
<dbReference type="InterPro" id="IPR052967">
    <property type="entry name" value="Stress_Response_Assoc"/>
</dbReference>
<dbReference type="STRING" id="153496.A0U89_12095"/>
<dbReference type="Pfam" id="PF09557">
    <property type="entry name" value="DUF2382"/>
    <property type="match status" value="2"/>
</dbReference>
<keyword evidence="3" id="KW-1185">Reference proteome</keyword>
<feature type="domain" description="DUF2382" evidence="1">
    <location>
        <begin position="2"/>
        <end position="91"/>
    </location>
</feature>
<dbReference type="Proteomes" id="UP000179145">
    <property type="component" value="Chromosome"/>
</dbReference>
<gene>
    <name evidence="2" type="ORF">A0U89_12095</name>
</gene>
<dbReference type="InterPro" id="IPR019060">
    <property type="entry name" value="DUF2382"/>
</dbReference>
<protein>
    <recommendedName>
        <fullName evidence="1">DUF2382 domain-containing protein</fullName>
    </recommendedName>
</protein>
<dbReference type="eggNOG" id="COG3861">
    <property type="taxonomic scope" value="Bacteria"/>
</dbReference>
<evidence type="ECO:0000313" key="3">
    <source>
        <dbReference type="Proteomes" id="UP000179145"/>
    </source>
</evidence>
<accession>A0A1D8UVT9</accession>
<sequence length="395" mass="44623">MRISVKTDTHTQKIKENLVRENVTIEHIPVDAVVDELPQQRQDGNITIIPIVEEIIEVRKRYKVREEVHITRLVRHDLHEETVDLRREEAVIQRFSSNSDVVDEPTPENLQPKVQAMSSETIVAVFDEPTAASRAIQALESAGVPRNAIHHYERNDEISGESTGDANVETHHHTGFWAWLTGGETNHEHHAFYDQTVQRGGTVVTVVAESTQLDDIYRVLQEYGPVDLDERHSEYRASGAYDEALPGAVSADTANANYATQDRDTNEQVIPLAEEELEVGKRDVDRGTTRVRRYTISRPVSEQIRLRDESVSVLRRPVRSDRPVGADAFTDREISATEVDEEAVVGKSAHVVEEVVLKKEVGYHDETVKDTVRREEIEVKGPKGHDIEKINPPKV</sequence>
<dbReference type="EMBL" id="CP014674">
    <property type="protein sequence ID" value="AOX17758.1"/>
    <property type="molecule type" value="Genomic_DNA"/>
</dbReference>
<evidence type="ECO:0000313" key="2">
    <source>
        <dbReference type="EMBL" id="AOX17758.1"/>
    </source>
</evidence>
<dbReference type="PANTHER" id="PTHR38463">
    <property type="entry name" value="STRESS RESPONSE PROTEIN YSNF"/>
    <property type="match status" value="1"/>
</dbReference>
<reference evidence="2 3" key="1">
    <citation type="journal article" date="2016" name="Microb. Cell Fact.">
        <title>Dissection of exopolysaccharide biosynthesis in Kozakia baliensis.</title>
        <authorList>
            <person name="Brandt J.U."/>
            <person name="Jakob F."/>
            <person name="Behr J."/>
            <person name="Geissler A.J."/>
            <person name="Vogel R.F."/>
        </authorList>
    </citation>
    <scope>NUCLEOTIDE SEQUENCE [LARGE SCALE GENOMIC DNA]</scope>
    <source>
        <strain evidence="2 3">DSM 14400</strain>
    </source>
</reference>
<dbReference type="PANTHER" id="PTHR38463:SF1">
    <property type="entry name" value="STRESS RESPONSE PROTEIN YSNF"/>
    <property type="match status" value="1"/>
</dbReference>
<dbReference type="KEGG" id="kba:A0U89_12095"/>
<proteinExistence type="predicted"/>
<organism evidence="2 3">
    <name type="scientific">Kozakia baliensis</name>
    <dbReference type="NCBI Taxonomy" id="153496"/>
    <lineage>
        <taxon>Bacteria</taxon>
        <taxon>Pseudomonadati</taxon>
        <taxon>Pseudomonadota</taxon>
        <taxon>Alphaproteobacteria</taxon>
        <taxon>Acetobacterales</taxon>
        <taxon>Acetobacteraceae</taxon>
        <taxon>Kozakia</taxon>
    </lineage>
</organism>
<dbReference type="AlphaFoldDB" id="A0A1D8UVT9"/>